<dbReference type="InterPro" id="IPR036249">
    <property type="entry name" value="Thioredoxin-like_sf"/>
</dbReference>
<dbReference type="InterPro" id="IPR029759">
    <property type="entry name" value="GPX_AS"/>
</dbReference>
<keyword evidence="2 5" id="KW-0575">Peroxidase</keyword>
<dbReference type="PRINTS" id="PR01011">
    <property type="entry name" value="GLUTPROXDASE"/>
</dbReference>
<comment type="similarity">
    <text evidence="1 5">Belongs to the glutathione peroxidase family.</text>
</comment>
<reference evidence="6 7" key="1">
    <citation type="submission" date="2020-12" db="EMBL/GenBank/DDBJ databases">
        <title>WGS of Thermoactinomyces spp.</title>
        <authorList>
            <person name="Cheng K."/>
        </authorList>
    </citation>
    <scope>NUCLEOTIDE SEQUENCE [LARGE SCALE GENOMIC DNA]</scope>
    <source>
        <strain evidence="7">CICC 10671\DSM 43846</strain>
    </source>
</reference>
<gene>
    <name evidence="6" type="ORF">I8U20_05445</name>
</gene>
<dbReference type="RefSeq" id="WP_181731991.1">
    <property type="nucleotide sequence ID" value="NZ_JACEIR010000004.1"/>
</dbReference>
<evidence type="ECO:0000256" key="5">
    <source>
        <dbReference type="RuleBase" id="RU000499"/>
    </source>
</evidence>
<dbReference type="GO" id="GO:0034599">
    <property type="term" value="P:cellular response to oxidative stress"/>
    <property type="evidence" value="ECO:0007669"/>
    <property type="project" value="TreeGrafter"/>
</dbReference>
<dbReference type="AlphaFoldDB" id="A0A8I1ABG1"/>
<sequence>MSVYEYTVVTNQGEEQSLKEYEGNVLLIVNTATRCGFAPQFKDLQELYEKYHGRGFYVLGFPCNQFGNQEPGTDEEIRNFCEINYRVTFPLFQKVDVKGENQHPLFKYLTQSAQGLLNKEIKWNFTKFLVDRQGNVVKRFAPTTSPKKIAPEIEALLEQK</sequence>
<dbReference type="EMBL" id="JAECVW010000002">
    <property type="protein sequence ID" value="MBH8594772.1"/>
    <property type="molecule type" value="Genomic_DNA"/>
</dbReference>
<evidence type="ECO:0000313" key="6">
    <source>
        <dbReference type="EMBL" id="MBH8594772.1"/>
    </source>
</evidence>
<name>A0A8I1ABG1_THEIN</name>
<dbReference type="GO" id="GO:0004601">
    <property type="term" value="F:peroxidase activity"/>
    <property type="evidence" value="ECO:0007669"/>
    <property type="project" value="UniProtKB-KW"/>
</dbReference>
<evidence type="ECO:0000256" key="2">
    <source>
        <dbReference type="ARBA" id="ARBA00022559"/>
    </source>
</evidence>
<keyword evidence="7" id="KW-1185">Reference proteome</keyword>
<dbReference type="PIRSF" id="PIRSF000303">
    <property type="entry name" value="Glutathion_perox"/>
    <property type="match status" value="1"/>
</dbReference>
<dbReference type="PANTHER" id="PTHR11592">
    <property type="entry name" value="GLUTATHIONE PEROXIDASE"/>
    <property type="match status" value="1"/>
</dbReference>
<dbReference type="PROSITE" id="PS00763">
    <property type="entry name" value="GLUTATHIONE_PEROXID_2"/>
    <property type="match status" value="1"/>
</dbReference>
<dbReference type="Proteomes" id="UP000633619">
    <property type="component" value="Unassembled WGS sequence"/>
</dbReference>
<dbReference type="PANTHER" id="PTHR11592:SF78">
    <property type="entry name" value="GLUTATHIONE PEROXIDASE"/>
    <property type="match status" value="1"/>
</dbReference>
<dbReference type="CDD" id="cd00340">
    <property type="entry name" value="GSH_Peroxidase"/>
    <property type="match status" value="1"/>
</dbReference>
<protein>
    <recommendedName>
        <fullName evidence="5">Glutathione peroxidase</fullName>
    </recommendedName>
</protein>
<evidence type="ECO:0000256" key="4">
    <source>
        <dbReference type="PIRSR" id="PIRSR000303-1"/>
    </source>
</evidence>
<keyword evidence="3 5" id="KW-0560">Oxidoreductase</keyword>
<dbReference type="Gene3D" id="3.40.30.10">
    <property type="entry name" value="Glutaredoxin"/>
    <property type="match status" value="1"/>
</dbReference>
<dbReference type="SUPFAM" id="SSF52833">
    <property type="entry name" value="Thioredoxin-like"/>
    <property type="match status" value="1"/>
</dbReference>
<dbReference type="InterPro" id="IPR000889">
    <property type="entry name" value="Glutathione_peroxidase"/>
</dbReference>
<dbReference type="FunFam" id="3.40.30.10:FF:000010">
    <property type="entry name" value="Glutathione peroxidase"/>
    <property type="match status" value="1"/>
</dbReference>
<comment type="caution">
    <text evidence="6">The sequence shown here is derived from an EMBL/GenBank/DDBJ whole genome shotgun (WGS) entry which is preliminary data.</text>
</comment>
<accession>A0A8I1ABG1</accession>
<proteinExistence type="inferred from homology"/>
<dbReference type="PROSITE" id="PS51355">
    <property type="entry name" value="GLUTATHIONE_PEROXID_3"/>
    <property type="match status" value="1"/>
</dbReference>
<dbReference type="Pfam" id="PF00255">
    <property type="entry name" value="GSHPx"/>
    <property type="match status" value="1"/>
</dbReference>
<evidence type="ECO:0000313" key="7">
    <source>
        <dbReference type="Proteomes" id="UP000633619"/>
    </source>
</evidence>
<organism evidence="6 7">
    <name type="scientific">Thermoactinomyces intermedius</name>
    <dbReference type="NCBI Taxonomy" id="2024"/>
    <lineage>
        <taxon>Bacteria</taxon>
        <taxon>Bacillati</taxon>
        <taxon>Bacillota</taxon>
        <taxon>Bacilli</taxon>
        <taxon>Bacillales</taxon>
        <taxon>Thermoactinomycetaceae</taxon>
        <taxon>Thermoactinomyces</taxon>
    </lineage>
</organism>
<evidence type="ECO:0000256" key="1">
    <source>
        <dbReference type="ARBA" id="ARBA00006926"/>
    </source>
</evidence>
<dbReference type="InterPro" id="IPR029760">
    <property type="entry name" value="GPX_CS"/>
</dbReference>
<dbReference type="PROSITE" id="PS00460">
    <property type="entry name" value="GLUTATHIONE_PEROXID_1"/>
    <property type="match status" value="1"/>
</dbReference>
<feature type="active site" evidence="4">
    <location>
        <position position="35"/>
    </location>
</feature>
<evidence type="ECO:0000256" key="3">
    <source>
        <dbReference type="ARBA" id="ARBA00023002"/>
    </source>
</evidence>